<feature type="domain" description="HTH cro/C1-type" evidence="4">
    <location>
        <begin position="8"/>
        <end position="63"/>
    </location>
</feature>
<dbReference type="InterPro" id="IPR039418">
    <property type="entry name" value="LexA-like"/>
</dbReference>
<proteinExistence type="predicted"/>
<evidence type="ECO:0000256" key="3">
    <source>
        <dbReference type="ARBA" id="ARBA00023163"/>
    </source>
</evidence>
<accession>A0ABX0L9V2</accession>
<dbReference type="Pfam" id="PF13560">
    <property type="entry name" value="HTH_31"/>
    <property type="match status" value="1"/>
</dbReference>
<dbReference type="PANTHER" id="PTHR40661">
    <property type="match status" value="1"/>
</dbReference>
<dbReference type="InterPro" id="IPR015927">
    <property type="entry name" value="Peptidase_S24_S26A/B/C"/>
</dbReference>
<evidence type="ECO:0000259" key="4">
    <source>
        <dbReference type="PROSITE" id="PS50943"/>
    </source>
</evidence>
<comment type="caution">
    <text evidence="5">The sequence shown here is derived from an EMBL/GenBank/DDBJ whole genome shotgun (WGS) entry which is preliminary data.</text>
</comment>
<protein>
    <submittedName>
        <fullName evidence="5">Helix-turn-helix transcriptional regulator</fullName>
    </submittedName>
</protein>
<dbReference type="Gene3D" id="2.10.109.10">
    <property type="entry name" value="Umud Fragment, subunit A"/>
    <property type="match status" value="1"/>
</dbReference>
<evidence type="ECO:0000256" key="2">
    <source>
        <dbReference type="ARBA" id="ARBA00023125"/>
    </source>
</evidence>
<dbReference type="SMART" id="SM00530">
    <property type="entry name" value="HTH_XRE"/>
    <property type="match status" value="1"/>
</dbReference>
<evidence type="ECO:0000256" key="1">
    <source>
        <dbReference type="ARBA" id="ARBA00023015"/>
    </source>
</evidence>
<dbReference type="InterPro" id="IPR036286">
    <property type="entry name" value="LexA/Signal_pep-like_sf"/>
</dbReference>
<dbReference type="RefSeq" id="WP_166454050.1">
    <property type="nucleotide sequence ID" value="NZ_JAAOMA010000059.1"/>
</dbReference>
<dbReference type="Proteomes" id="UP001515641">
    <property type="component" value="Unassembled WGS sequence"/>
</dbReference>
<evidence type="ECO:0000313" key="5">
    <source>
        <dbReference type="EMBL" id="NHR08389.1"/>
    </source>
</evidence>
<dbReference type="CDD" id="cd00093">
    <property type="entry name" value="HTH_XRE"/>
    <property type="match status" value="1"/>
</dbReference>
<dbReference type="Gene3D" id="1.10.260.40">
    <property type="entry name" value="lambda repressor-like DNA-binding domains"/>
    <property type="match status" value="1"/>
</dbReference>
<keyword evidence="3" id="KW-0804">Transcription</keyword>
<dbReference type="PROSITE" id="PS50943">
    <property type="entry name" value="HTH_CROC1"/>
    <property type="match status" value="1"/>
</dbReference>
<dbReference type="CDD" id="cd06529">
    <property type="entry name" value="S24_LexA-like"/>
    <property type="match status" value="1"/>
</dbReference>
<dbReference type="Pfam" id="PF00717">
    <property type="entry name" value="Peptidase_S24"/>
    <property type="match status" value="1"/>
</dbReference>
<name>A0ABX0L9V2_9NEIS</name>
<evidence type="ECO:0000313" key="6">
    <source>
        <dbReference type="Proteomes" id="UP001515641"/>
    </source>
</evidence>
<dbReference type="InterPro" id="IPR001387">
    <property type="entry name" value="Cro/C1-type_HTH"/>
</dbReference>
<dbReference type="EMBL" id="JAAOMA010000059">
    <property type="protein sequence ID" value="NHR08389.1"/>
    <property type="molecule type" value="Genomic_DNA"/>
</dbReference>
<sequence>MLHIGKRLKELREKAGLKQPELAELCGWGSQSRISQYENDKREPSLSDLEAIAQALRVSVKEILFGEEESPTATGLIVSYEATDELDAEDYIFVERHDLRLSAGCGNLAWVVHEKDPLAFRRRFINARRLDPKSLKALYVRGDSMQPYLADGDTVMIDTGDTAPKDGEVYAVCFDDEWFIKRIFKQPGGTLILHSDNERYRDIEISAEQAEFIRIFGRVVWRGG</sequence>
<reference evidence="5 6" key="1">
    <citation type="submission" date="2020-03" db="EMBL/GenBank/DDBJ databases">
        <title>Draft genome sequence of environmentally isolated cultures.</title>
        <authorList>
            <person name="Wilson H.S."/>
            <person name="De Leon M.E."/>
        </authorList>
    </citation>
    <scope>NUCLEOTIDE SEQUENCE [LARGE SCALE GENOMIC DNA]</scope>
    <source>
        <strain evidence="5 6">HSC-31F16</strain>
    </source>
</reference>
<dbReference type="InterPro" id="IPR010982">
    <property type="entry name" value="Lambda_DNA-bd_dom_sf"/>
</dbReference>
<dbReference type="SUPFAM" id="SSF51306">
    <property type="entry name" value="LexA/Signal peptidase"/>
    <property type="match status" value="1"/>
</dbReference>
<dbReference type="PANTHER" id="PTHR40661:SF3">
    <property type="entry name" value="FELS-1 PROPHAGE TRANSCRIPTIONAL REGULATOR"/>
    <property type="match status" value="1"/>
</dbReference>
<keyword evidence="2" id="KW-0238">DNA-binding</keyword>
<organism evidence="5 6">
    <name type="scientific">Chromobacterium fluminis</name>
    <dbReference type="NCBI Taxonomy" id="3044269"/>
    <lineage>
        <taxon>Bacteria</taxon>
        <taxon>Pseudomonadati</taxon>
        <taxon>Pseudomonadota</taxon>
        <taxon>Betaproteobacteria</taxon>
        <taxon>Neisseriales</taxon>
        <taxon>Chromobacteriaceae</taxon>
        <taxon>Chromobacterium</taxon>
    </lineage>
</organism>
<gene>
    <name evidence="5" type="ORF">HA052_24665</name>
</gene>
<keyword evidence="6" id="KW-1185">Reference proteome</keyword>
<dbReference type="SUPFAM" id="SSF47413">
    <property type="entry name" value="lambda repressor-like DNA-binding domains"/>
    <property type="match status" value="1"/>
</dbReference>
<keyword evidence="1" id="KW-0805">Transcription regulation</keyword>